<evidence type="ECO:0000256" key="1">
    <source>
        <dbReference type="SAM" id="MobiDB-lite"/>
    </source>
</evidence>
<feature type="compositionally biased region" description="Basic and acidic residues" evidence="1">
    <location>
        <begin position="104"/>
        <end position="115"/>
    </location>
</feature>
<feature type="chain" id="PRO_5015697846" evidence="2">
    <location>
        <begin position="23"/>
        <end position="115"/>
    </location>
</feature>
<protein>
    <submittedName>
        <fullName evidence="3">DUF4148 domain-containing protein</fullName>
    </submittedName>
</protein>
<dbReference type="RefSeq" id="WP_034181451.1">
    <property type="nucleotide sequence ID" value="NZ_PUIQ01000019.1"/>
</dbReference>
<reference evidence="3 4" key="1">
    <citation type="submission" date="2018-02" db="EMBL/GenBank/DDBJ databases">
        <title>Draft genome sequencing of Burkholderia cepacia Y14-15.</title>
        <authorList>
            <person name="Zheng B.-X."/>
        </authorList>
    </citation>
    <scope>NUCLEOTIDE SEQUENCE [LARGE SCALE GENOMIC DNA]</scope>
    <source>
        <strain evidence="3 4">Y14-15</strain>
    </source>
</reference>
<evidence type="ECO:0000313" key="3">
    <source>
        <dbReference type="EMBL" id="PQP17456.1"/>
    </source>
</evidence>
<comment type="caution">
    <text evidence="3">The sequence shown here is derived from an EMBL/GenBank/DDBJ whole genome shotgun (WGS) entry which is preliminary data.</text>
</comment>
<dbReference type="InterPro" id="IPR025421">
    <property type="entry name" value="DUF4148"/>
</dbReference>
<keyword evidence="2" id="KW-0732">Signal</keyword>
<proteinExistence type="predicted"/>
<dbReference type="AlphaFoldDB" id="A0A2S8IRQ0"/>
<dbReference type="EMBL" id="PUIQ01000019">
    <property type="protein sequence ID" value="PQP17456.1"/>
    <property type="molecule type" value="Genomic_DNA"/>
</dbReference>
<sequence>MKNLIQAVVVAAALAAPVAVFAQSSAPLTRAQVRAELIELEKAGYNPAVGEDPHYPEDLQAAEARVEQQHALARAQGVDNSGIGKDAQGAVASGKPAKVVAPRANDEMKSLYRGH</sequence>
<dbReference type="Proteomes" id="UP000238206">
    <property type="component" value="Unassembled WGS sequence"/>
</dbReference>
<feature type="region of interest" description="Disordered" evidence="1">
    <location>
        <begin position="70"/>
        <end position="115"/>
    </location>
</feature>
<dbReference type="Pfam" id="PF13663">
    <property type="entry name" value="DUF4148"/>
    <property type="match status" value="1"/>
</dbReference>
<evidence type="ECO:0000313" key="4">
    <source>
        <dbReference type="Proteomes" id="UP000238206"/>
    </source>
</evidence>
<evidence type="ECO:0000256" key="2">
    <source>
        <dbReference type="SAM" id="SignalP"/>
    </source>
</evidence>
<name>A0A2S8IRQ0_BURCE</name>
<organism evidence="3 4">
    <name type="scientific">Burkholderia cepacia</name>
    <name type="common">Pseudomonas cepacia</name>
    <dbReference type="NCBI Taxonomy" id="292"/>
    <lineage>
        <taxon>Bacteria</taxon>
        <taxon>Pseudomonadati</taxon>
        <taxon>Pseudomonadota</taxon>
        <taxon>Betaproteobacteria</taxon>
        <taxon>Burkholderiales</taxon>
        <taxon>Burkholderiaceae</taxon>
        <taxon>Burkholderia</taxon>
        <taxon>Burkholderia cepacia complex</taxon>
    </lineage>
</organism>
<accession>A0A2S8IRQ0</accession>
<gene>
    <name evidence="3" type="ORF">C5615_16710</name>
</gene>
<feature type="signal peptide" evidence="2">
    <location>
        <begin position="1"/>
        <end position="22"/>
    </location>
</feature>